<dbReference type="PANTHER" id="PTHR34136:SF1">
    <property type="entry name" value="UDP-N-ACETYL-D-MANNOSAMINURONIC ACID TRANSFERASE"/>
    <property type="match status" value="1"/>
</dbReference>
<sequence length="251" mass="28360">MLPKIKQRLFSIDITIAPYASFIDRLIEMAVSGVSSYTCVANVHMLVEAYKDSSFAEVVNGADLITPDGVPLTVALKLLNGVRQERVAGMDLLPDLLLESEKKLIPVYFYGGTKDMLIATEQYCLKKYPLLKIAGMYSPPFRPLTENETNTVLNQINESNAKFVFVALGCPKQENWMASMRGRINASMIGIGGALPVMIGTQKRAPKWMQDTGLEWLYRLMQEPRRLFKRYAVTNSVFLFLLFKAYFKPRI</sequence>
<keyword evidence="1" id="KW-0328">Glycosyltransferase</keyword>
<keyword evidence="4" id="KW-1185">Reference proteome</keyword>
<protein>
    <submittedName>
        <fullName evidence="3">Glycosyltransferase</fullName>
    </submittedName>
</protein>
<name>A0A4R5D4S8_9BACT</name>
<evidence type="ECO:0000313" key="4">
    <source>
        <dbReference type="Proteomes" id="UP000294850"/>
    </source>
</evidence>
<organism evidence="3 4">
    <name type="scientific">Dyadobacter psychrotolerans</name>
    <dbReference type="NCBI Taxonomy" id="2541721"/>
    <lineage>
        <taxon>Bacteria</taxon>
        <taxon>Pseudomonadati</taxon>
        <taxon>Bacteroidota</taxon>
        <taxon>Cytophagia</taxon>
        <taxon>Cytophagales</taxon>
        <taxon>Spirosomataceae</taxon>
        <taxon>Dyadobacter</taxon>
    </lineage>
</organism>
<dbReference type="PANTHER" id="PTHR34136">
    <property type="match status" value="1"/>
</dbReference>
<dbReference type="InterPro" id="IPR004629">
    <property type="entry name" value="WecG_TagA_CpsF"/>
</dbReference>
<reference evidence="3 4" key="1">
    <citation type="submission" date="2019-03" db="EMBL/GenBank/DDBJ databases">
        <title>Dyadobacter AR-3-6 sp. nov., isolated from arctic soil.</title>
        <authorList>
            <person name="Chaudhary D.K."/>
        </authorList>
    </citation>
    <scope>NUCLEOTIDE SEQUENCE [LARGE SCALE GENOMIC DNA]</scope>
    <source>
        <strain evidence="3 4">AR-3-6</strain>
    </source>
</reference>
<dbReference type="Proteomes" id="UP000294850">
    <property type="component" value="Unassembled WGS sequence"/>
</dbReference>
<gene>
    <name evidence="3" type="ORF">E0F88_32665</name>
</gene>
<dbReference type="AlphaFoldDB" id="A0A4R5D4S8"/>
<evidence type="ECO:0000313" key="3">
    <source>
        <dbReference type="EMBL" id="TDE08412.1"/>
    </source>
</evidence>
<evidence type="ECO:0000256" key="1">
    <source>
        <dbReference type="ARBA" id="ARBA00022676"/>
    </source>
</evidence>
<keyword evidence="2 3" id="KW-0808">Transferase</keyword>
<evidence type="ECO:0000256" key="2">
    <source>
        <dbReference type="ARBA" id="ARBA00022679"/>
    </source>
</evidence>
<accession>A0A4R5D4S8</accession>
<proteinExistence type="predicted"/>
<comment type="caution">
    <text evidence="3">The sequence shown here is derived from an EMBL/GenBank/DDBJ whole genome shotgun (WGS) entry which is preliminary data.</text>
</comment>
<dbReference type="NCBIfam" id="TIGR00696">
    <property type="entry name" value="wecG_tagA_cpsF"/>
    <property type="match status" value="1"/>
</dbReference>
<dbReference type="CDD" id="cd06533">
    <property type="entry name" value="Glyco_transf_WecG_TagA"/>
    <property type="match status" value="1"/>
</dbReference>
<dbReference type="OrthoDB" id="9771846at2"/>
<dbReference type="Pfam" id="PF03808">
    <property type="entry name" value="Glyco_tran_WecG"/>
    <property type="match status" value="1"/>
</dbReference>
<dbReference type="EMBL" id="SMFL01000026">
    <property type="protein sequence ID" value="TDE08412.1"/>
    <property type="molecule type" value="Genomic_DNA"/>
</dbReference>
<dbReference type="RefSeq" id="WP_131962862.1">
    <property type="nucleotide sequence ID" value="NZ_SMFL01000026.1"/>
</dbReference>
<dbReference type="GO" id="GO:0016758">
    <property type="term" value="F:hexosyltransferase activity"/>
    <property type="evidence" value="ECO:0007669"/>
    <property type="project" value="TreeGrafter"/>
</dbReference>